<dbReference type="Pfam" id="PF02518">
    <property type="entry name" value="HATPase_c"/>
    <property type="match status" value="1"/>
</dbReference>
<gene>
    <name evidence="8" type="ORF">N7509_012486</name>
</gene>
<dbReference type="GO" id="GO:0000155">
    <property type="term" value="F:phosphorelay sensor kinase activity"/>
    <property type="evidence" value="ECO:0007669"/>
    <property type="project" value="InterPro"/>
</dbReference>
<dbReference type="Pfam" id="PF01590">
    <property type="entry name" value="GAF"/>
    <property type="match status" value="1"/>
</dbReference>
<dbReference type="SUPFAM" id="SSF47384">
    <property type="entry name" value="Homodimeric domain of signal transducing histidine kinase"/>
    <property type="match status" value="1"/>
</dbReference>
<evidence type="ECO:0000259" key="7">
    <source>
        <dbReference type="PROSITE" id="PS50110"/>
    </source>
</evidence>
<keyword evidence="2" id="KW-0808">Transferase</keyword>
<dbReference type="SUPFAM" id="SSF52172">
    <property type="entry name" value="CheY-like"/>
    <property type="match status" value="1"/>
</dbReference>
<dbReference type="RefSeq" id="XP_056483153.1">
    <property type="nucleotide sequence ID" value="XM_056637123.1"/>
</dbReference>
<dbReference type="Gene3D" id="1.10.287.130">
    <property type="match status" value="1"/>
</dbReference>
<dbReference type="InterPro" id="IPR005467">
    <property type="entry name" value="His_kinase_dom"/>
</dbReference>
<dbReference type="InterPro" id="IPR001789">
    <property type="entry name" value="Sig_transdc_resp-reg_receiver"/>
</dbReference>
<evidence type="ECO:0000256" key="4">
    <source>
        <dbReference type="PROSITE-ProRule" id="PRU00169"/>
    </source>
</evidence>
<dbReference type="PROSITE" id="PS50109">
    <property type="entry name" value="HIS_KIN"/>
    <property type="match status" value="1"/>
</dbReference>
<evidence type="ECO:0000313" key="8">
    <source>
        <dbReference type="EMBL" id="KAJ5379367.1"/>
    </source>
</evidence>
<evidence type="ECO:0000256" key="5">
    <source>
        <dbReference type="SAM" id="MobiDB-lite"/>
    </source>
</evidence>
<feature type="domain" description="Response regulatory" evidence="7">
    <location>
        <begin position="968"/>
        <end position="1086"/>
    </location>
</feature>
<accession>A0A9W9SJJ5</accession>
<dbReference type="InterPro" id="IPR011006">
    <property type="entry name" value="CheY-like_superfamily"/>
</dbReference>
<evidence type="ECO:0000256" key="1">
    <source>
        <dbReference type="ARBA" id="ARBA00022553"/>
    </source>
</evidence>
<feature type="compositionally biased region" description="Low complexity" evidence="5">
    <location>
        <begin position="195"/>
        <end position="208"/>
    </location>
</feature>
<dbReference type="Pfam" id="PF00072">
    <property type="entry name" value="Response_reg"/>
    <property type="match status" value="1"/>
</dbReference>
<feature type="region of interest" description="Disordered" evidence="5">
    <location>
        <begin position="175"/>
        <end position="241"/>
    </location>
</feature>
<protein>
    <recommendedName>
        <fullName evidence="10">Histidine kinase</fullName>
    </recommendedName>
</protein>
<dbReference type="OrthoDB" id="303614at2759"/>
<feature type="modified residue" description="4-aspartylphosphate" evidence="4">
    <location>
        <position position="1019"/>
    </location>
</feature>
<feature type="domain" description="Histidine kinase" evidence="6">
    <location>
        <begin position="498"/>
        <end position="757"/>
    </location>
</feature>
<reference evidence="8" key="2">
    <citation type="journal article" date="2023" name="IMA Fungus">
        <title>Comparative genomic study of the Penicillium genus elucidates a diverse pangenome and 15 lateral gene transfer events.</title>
        <authorList>
            <person name="Petersen C."/>
            <person name="Sorensen T."/>
            <person name="Nielsen M.R."/>
            <person name="Sondergaard T.E."/>
            <person name="Sorensen J.L."/>
            <person name="Fitzpatrick D.A."/>
            <person name="Frisvad J.C."/>
            <person name="Nielsen K.L."/>
        </authorList>
    </citation>
    <scope>NUCLEOTIDE SEQUENCE</scope>
    <source>
        <strain evidence="8">IBT 29677</strain>
    </source>
</reference>
<dbReference type="PRINTS" id="PR00344">
    <property type="entry name" value="BCTRLSENSOR"/>
</dbReference>
<name>A0A9W9SJJ5_9EURO</name>
<dbReference type="PROSITE" id="PS50110">
    <property type="entry name" value="RESPONSE_REGULATORY"/>
    <property type="match status" value="1"/>
</dbReference>
<evidence type="ECO:0000256" key="2">
    <source>
        <dbReference type="ARBA" id="ARBA00022679"/>
    </source>
</evidence>
<dbReference type="GeneID" id="81376103"/>
<evidence type="ECO:0000259" key="6">
    <source>
        <dbReference type="PROSITE" id="PS50109"/>
    </source>
</evidence>
<feature type="region of interest" description="Disordered" evidence="5">
    <location>
        <begin position="141"/>
        <end position="161"/>
    </location>
</feature>
<evidence type="ECO:0000256" key="3">
    <source>
        <dbReference type="ARBA" id="ARBA00022777"/>
    </source>
</evidence>
<dbReference type="InterPro" id="IPR003661">
    <property type="entry name" value="HisK_dim/P_dom"/>
</dbReference>
<proteinExistence type="predicted"/>
<keyword evidence="1 4" id="KW-0597">Phosphoprotein</keyword>
<keyword evidence="3" id="KW-0418">Kinase</keyword>
<dbReference type="InterPro" id="IPR029016">
    <property type="entry name" value="GAF-like_dom_sf"/>
</dbReference>
<dbReference type="InterPro" id="IPR003018">
    <property type="entry name" value="GAF"/>
</dbReference>
<dbReference type="SUPFAM" id="SSF55874">
    <property type="entry name" value="ATPase domain of HSP90 chaperone/DNA topoisomerase II/histidine kinase"/>
    <property type="match status" value="1"/>
</dbReference>
<dbReference type="InterPro" id="IPR050956">
    <property type="entry name" value="2C_system_His_kinase"/>
</dbReference>
<dbReference type="CDD" id="cd00082">
    <property type="entry name" value="HisKA"/>
    <property type="match status" value="1"/>
</dbReference>
<dbReference type="SUPFAM" id="SSF55781">
    <property type="entry name" value="GAF domain-like"/>
    <property type="match status" value="1"/>
</dbReference>
<evidence type="ECO:0008006" key="10">
    <source>
        <dbReference type="Google" id="ProtNLM"/>
    </source>
</evidence>
<dbReference type="CDD" id="cd17546">
    <property type="entry name" value="REC_hyHK_CKI1_RcsC-like"/>
    <property type="match status" value="1"/>
</dbReference>
<dbReference type="PANTHER" id="PTHR43719">
    <property type="entry name" value="TWO-COMPONENT HISTIDINE KINASE"/>
    <property type="match status" value="1"/>
</dbReference>
<feature type="compositionally biased region" description="Polar residues" evidence="5">
    <location>
        <begin position="152"/>
        <end position="161"/>
    </location>
</feature>
<organism evidence="8 9">
    <name type="scientific">Penicillium cosmopolitanum</name>
    <dbReference type="NCBI Taxonomy" id="1131564"/>
    <lineage>
        <taxon>Eukaryota</taxon>
        <taxon>Fungi</taxon>
        <taxon>Dikarya</taxon>
        <taxon>Ascomycota</taxon>
        <taxon>Pezizomycotina</taxon>
        <taxon>Eurotiomycetes</taxon>
        <taxon>Eurotiomycetidae</taxon>
        <taxon>Eurotiales</taxon>
        <taxon>Aspergillaceae</taxon>
        <taxon>Penicillium</taxon>
    </lineage>
</organism>
<dbReference type="Gene3D" id="3.40.50.2300">
    <property type="match status" value="1"/>
</dbReference>
<dbReference type="EMBL" id="JAPZBU010000011">
    <property type="protein sequence ID" value="KAJ5379367.1"/>
    <property type="molecule type" value="Genomic_DNA"/>
</dbReference>
<dbReference type="InterPro" id="IPR003594">
    <property type="entry name" value="HATPase_dom"/>
</dbReference>
<dbReference type="SMART" id="SM00448">
    <property type="entry name" value="REC"/>
    <property type="match status" value="1"/>
</dbReference>
<dbReference type="InterPro" id="IPR036097">
    <property type="entry name" value="HisK_dim/P_sf"/>
</dbReference>
<dbReference type="SMART" id="SM00387">
    <property type="entry name" value="HATPase_c"/>
    <property type="match status" value="1"/>
</dbReference>
<dbReference type="Proteomes" id="UP001147747">
    <property type="component" value="Unassembled WGS sequence"/>
</dbReference>
<feature type="region of interest" description="Disordered" evidence="5">
    <location>
        <begin position="393"/>
        <end position="413"/>
    </location>
</feature>
<dbReference type="PANTHER" id="PTHR43719:SF11">
    <property type="entry name" value="HISTIDINE KINASE_RESPONSE REGULATOR, PUTATIVE-RELATED"/>
    <property type="match status" value="1"/>
</dbReference>
<dbReference type="InterPro" id="IPR004358">
    <property type="entry name" value="Sig_transdc_His_kin-like_C"/>
</dbReference>
<dbReference type="Pfam" id="PF00512">
    <property type="entry name" value="HisKA"/>
    <property type="match status" value="1"/>
</dbReference>
<sequence length="1086" mass="120291">MMGYTLGFELWTWSGGVCPHTIRLFTAQDEAYEVDTENVTANRTRYIIRDFTREDCFKDRPYVLEWPFMRFYAEVPLTSPAGYVLGSYCVVDDKPRDDFSEEDVQTLQEISDAIGNHLENKRIAHYHSRFERLVTGLTDFSKDQPDFDPRSPSGSLTESANSTVHEFIPPAATADQDFSFDDSHIDGSESRTGLDSQSSSAFQADSKSPLLFADKPSGSTEPSSLQSNLSLGQPSPGEERSLDSLNEALVLATKIAPNNESLVSLSDGITTLDRIRAIFSRASVLLRDAMNLDGVMFLDGARSSSSLLPKGDHTWEPLPKLASQLDYLNPCPTPFISDKQPGPKGQCEVLGQSFKRQNSEVAATESQVILDEELLDTLLKICPQGQVVNLDIGSESDNGSSLGPATDESQSRHRNNFDVARILKPLFPTAQSVLWLPLWDHQKSRWMAGMLSWSSNTHRGLGVEELHYFKVFAHSIISEVSRVNWISTEKSKFDLLSSLSHELRSPLHGILASAELLHGTSIDSAQQEMVKMVETSGLTLLETTDHLLTYCKINNSRRAKKVRGNNHDNELLVLETDFDLALLVEEVTNILYTGQKDPSLFSRLAIVSPSTDTHSNAESACSPEKPSVVVRTNQSHSWKIRSLPGAWRRIVMNILGNSLKWTAQGVIEVSLSMLRNPEVPGNPIAHISVIDTGRGIAPEFLKHDLFTPFSQEDRLVEGVGLGLSIVRQLVTSLNGHINVRSELGLGTQVDIYIPVQHLNGDDLVQNSSNLTESPPPLQVCLVAFNGYPDIKETPTGMLTAESKRKLSIQGMLADVVMSKTGWTVSLAESIEKGQGDIAVLESSTLEEIATPDSLPSIISTNRFQFLLILETKPSRFEKNLPNVIWVAPPFGPLKIQSAIEKASALRRSQADLNINPITKKPKPLDPPHVHSMEQLSIHTKEAPPAEFEIKMPHFIEPARALAAQKQCHVLVVDDNEINLKIMATFVRKVGCTYDTASNGLIALEKYKECDRQYDYVLMDISMPVMDGLVSTRKIRRFEKANKFKPSCIMAVTGVASDAMHQQALAAGVDRYLIKPLSLRELKKIIT</sequence>
<dbReference type="Gene3D" id="3.30.565.10">
    <property type="entry name" value="Histidine kinase-like ATPase, C-terminal domain"/>
    <property type="match status" value="1"/>
</dbReference>
<dbReference type="Gene3D" id="3.30.450.40">
    <property type="match status" value="1"/>
</dbReference>
<evidence type="ECO:0000313" key="9">
    <source>
        <dbReference type="Proteomes" id="UP001147747"/>
    </source>
</evidence>
<dbReference type="InterPro" id="IPR036890">
    <property type="entry name" value="HATPase_C_sf"/>
</dbReference>
<dbReference type="AlphaFoldDB" id="A0A9W9SJJ5"/>
<feature type="compositionally biased region" description="Polar residues" evidence="5">
    <location>
        <begin position="217"/>
        <end position="233"/>
    </location>
</feature>
<dbReference type="SMART" id="SM00388">
    <property type="entry name" value="HisKA"/>
    <property type="match status" value="1"/>
</dbReference>
<reference evidence="8" key="1">
    <citation type="submission" date="2022-12" db="EMBL/GenBank/DDBJ databases">
        <authorList>
            <person name="Petersen C."/>
        </authorList>
    </citation>
    <scope>NUCLEOTIDE SEQUENCE</scope>
    <source>
        <strain evidence="8">IBT 29677</strain>
    </source>
</reference>
<keyword evidence="9" id="KW-1185">Reference proteome</keyword>
<dbReference type="FunFam" id="3.30.565.10:FF:000201">
    <property type="entry name" value="Sensor histidine kinase/response regulator, putative (AFU_orthologue AFUA_4G01020)"/>
    <property type="match status" value="1"/>
</dbReference>
<comment type="caution">
    <text evidence="8">The sequence shown here is derived from an EMBL/GenBank/DDBJ whole genome shotgun (WGS) entry which is preliminary data.</text>
</comment>